<reference evidence="1 2" key="1">
    <citation type="journal article" date="2019" name="Sci. Rep.">
        <title>Orb-weaving spider Araneus ventricosus genome elucidates the spidroin gene catalogue.</title>
        <authorList>
            <person name="Kono N."/>
            <person name="Nakamura H."/>
            <person name="Ohtoshi R."/>
            <person name="Moran D.A.P."/>
            <person name="Shinohara A."/>
            <person name="Yoshida Y."/>
            <person name="Fujiwara M."/>
            <person name="Mori M."/>
            <person name="Tomita M."/>
            <person name="Arakawa K."/>
        </authorList>
    </citation>
    <scope>NUCLEOTIDE SEQUENCE [LARGE SCALE GENOMIC DNA]</scope>
</reference>
<organism evidence="1 2">
    <name type="scientific">Araneus ventricosus</name>
    <name type="common">Orbweaver spider</name>
    <name type="synonym">Epeira ventricosa</name>
    <dbReference type="NCBI Taxonomy" id="182803"/>
    <lineage>
        <taxon>Eukaryota</taxon>
        <taxon>Metazoa</taxon>
        <taxon>Ecdysozoa</taxon>
        <taxon>Arthropoda</taxon>
        <taxon>Chelicerata</taxon>
        <taxon>Arachnida</taxon>
        <taxon>Araneae</taxon>
        <taxon>Araneomorphae</taxon>
        <taxon>Entelegynae</taxon>
        <taxon>Araneoidea</taxon>
        <taxon>Araneidae</taxon>
        <taxon>Araneus</taxon>
    </lineage>
</organism>
<name>A0A4Y2IKY5_ARAVE</name>
<protein>
    <submittedName>
        <fullName evidence="1">Uncharacterized protein</fullName>
    </submittedName>
</protein>
<dbReference type="Proteomes" id="UP000499080">
    <property type="component" value="Unassembled WGS sequence"/>
</dbReference>
<accession>A0A4Y2IKY5</accession>
<evidence type="ECO:0000313" key="2">
    <source>
        <dbReference type="Proteomes" id="UP000499080"/>
    </source>
</evidence>
<dbReference type="AlphaFoldDB" id="A0A4Y2IKY5"/>
<keyword evidence="2" id="KW-1185">Reference proteome</keyword>
<dbReference type="EMBL" id="BGPR01002715">
    <property type="protein sequence ID" value="GBM77869.1"/>
    <property type="molecule type" value="Genomic_DNA"/>
</dbReference>
<proteinExistence type="predicted"/>
<gene>
    <name evidence="1" type="ORF">AVEN_24618_1</name>
</gene>
<sequence>MAAPKIRSIFCYIRQMAALQILQQATLPFKLYDVFLSPQPARACALTMGAAICTYARSTRKFNYRFLDIQIISHKLGVAPVVHSAAPSYSDACKSVSTSGPGEFLFG</sequence>
<evidence type="ECO:0000313" key="1">
    <source>
        <dbReference type="EMBL" id="GBM77869.1"/>
    </source>
</evidence>
<comment type="caution">
    <text evidence="1">The sequence shown here is derived from an EMBL/GenBank/DDBJ whole genome shotgun (WGS) entry which is preliminary data.</text>
</comment>